<dbReference type="Proteomes" id="UP000027186">
    <property type="component" value="Chromosome"/>
</dbReference>
<name>A0A060DLW8_9PROT</name>
<proteinExistence type="predicted"/>
<dbReference type="KEGG" id="abq:ABAZ39_08415"/>
<evidence type="ECO:0000313" key="2">
    <source>
        <dbReference type="Proteomes" id="UP000027186"/>
    </source>
</evidence>
<protein>
    <submittedName>
        <fullName evidence="1">Uncharacterized protein</fullName>
    </submittedName>
</protein>
<organism evidence="1 2">
    <name type="scientific">Azospirillum argentinense</name>
    <dbReference type="NCBI Taxonomy" id="2970906"/>
    <lineage>
        <taxon>Bacteria</taxon>
        <taxon>Pseudomonadati</taxon>
        <taxon>Pseudomonadota</taxon>
        <taxon>Alphaproteobacteria</taxon>
        <taxon>Rhodospirillales</taxon>
        <taxon>Azospirillaceae</taxon>
        <taxon>Azospirillum</taxon>
    </lineage>
</organism>
<evidence type="ECO:0000313" key="1">
    <source>
        <dbReference type="EMBL" id="AIB12023.1"/>
    </source>
</evidence>
<accession>A0A060DLW8</accession>
<sequence length="245" mass="28050">MKRCAPADLRNQLVADADGFLGNNIVCYPTQQMNRSDLPEIYKSPFFYLLDQRRELHVETVNREVYRKNYTVSRRSRLLGFFRKDWEWSVAGAYCLTSPDLGLRPMTTPTPSWCAYYLPWISDKITQITLGDGADLFFNATMDGCSFGWAAKANQTVSVAHANLCNIEGMTEDATAAELRNLNPDFSIYGPSRYRAFGDHTKCSLVGVRVQGRWRLYSQVYTEDMCSEDDVVRYAYKICNVSRLM</sequence>
<dbReference type="AlphaFoldDB" id="A0A060DLW8"/>
<reference evidence="1 2" key="1">
    <citation type="journal article" date="2014" name="Genome Announc.">
        <title>Complete Genome Sequence of the Model Rhizosphere Strain Azospirillum brasilense Az39, Successfully Applied in Agriculture.</title>
        <authorList>
            <person name="Rivera D."/>
            <person name="Revale S."/>
            <person name="Molina R."/>
            <person name="Gualpa J."/>
            <person name="Puente M."/>
            <person name="Maroniche G."/>
            <person name="Paris G."/>
            <person name="Baker D."/>
            <person name="Clavijo B."/>
            <person name="McLay K."/>
            <person name="Spaepen S."/>
            <person name="Perticari A."/>
            <person name="Vazquez M."/>
            <person name="Wisniewski-Dye F."/>
            <person name="Watkins C."/>
            <person name="Martinez-Abarca F."/>
            <person name="Vanderleyden J."/>
            <person name="Cassan F."/>
        </authorList>
    </citation>
    <scope>NUCLEOTIDE SEQUENCE [LARGE SCALE GENOMIC DNA]</scope>
    <source>
        <strain evidence="1 2">Az39</strain>
    </source>
</reference>
<dbReference type="RefSeq" id="WP_038528402.1">
    <property type="nucleotide sequence ID" value="NZ_CP007793.1"/>
</dbReference>
<dbReference type="EMBL" id="CP007793">
    <property type="protein sequence ID" value="AIB12023.1"/>
    <property type="molecule type" value="Genomic_DNA"/>
</dbReference>
<gene>
    <name evidence="1" type="ORF">ABAZ39_08415</name>
</gene>